<comment type="caution">
    <text evidence="1">The sequence shown here is derived from an EMBL/GenBank/DDBJ whole genome shotgun (WGS) entry which is preliminary data.</text>
</comment>
<accession>A0AAE1F0H6</accession>
<evidence type="ECO:0000313" key="1">
    <source>
        <dbReference type="EMBL" id="KAK3864973.1"/>
    </source>
</evidence>
<sequence>MVPAGSSIYTVIYKVLIYPHTSSIRRALTTTTTTTTTHELGNSTVLPTTKTTTHEVQKRTHYLTIQEWMNFLK</sequence>
<name>A0AAE1F0H6_PETCI</name>
<proteinExistence type="predicted"/>
<protein>
    <submittedName>
        <fullName evidence="1">Uncharacterized protein</fullName>
    </submittedName>
</protein>
<reference evidence="1" key="1">
    <citation type="submission" date="2023-10" db="EMBL/GenBank/DDBJ databases">
        <title>Genome assemblies of two species of porcelain crab, Petrolisthes cinctipes and Petrolisthes manimaculis (Anomura: Porcellanidae).</title>
        <authorList>
            <person name="Angst P."/>
        </authorList>
    </citation>
    <scope>NUCLEOTIDE SEQUENCE</scope>
    <source>
        <strain evidence="1">PB745_01</strain>
        <tissue evidence="1">Gill</tissue>
    </source>
</reference>
<organism evidence="1 2">
    <name type="scientific">Petrolisthes cinctipes</name>
    <name type="common">Flat porcelain crab</name>
    <dbReference type="NCBI Taxonomy" id="88211"/>
    <lineage>
        <taxon>Eukaryota</taxon>
        <taxon>Metazoa</taxon>
        <taxon>Ecdysozoa</taxon>
        <taxon>Arthropoda</taxon>
        <taxon>Crustacea</taxon>
        <taxon>Multicrustacea</taxon>
        <taxon>Malacostraca</taxon>
        <taxon>Eumalacostraca</taxon>
        <taxon>Eucarida</taxon>
        <taxon>Decapoda</taxon>
        <taxon>Pleocyemata</taxon>
        <taxon>Anomura</taxon>
        <taxon>Galatheoidea</taxon>
        <taxon>Porcellanidae</taxon>
        <taxon>Petrolisthes</taxon>
    </lineage>
</organism>
<dbReference type="EMBL" id="JAWQEG010003685">
    <property type="protein sequence ID" value="KAK3864973.1"/>
    <property type="molecule type" value="Genomic_DNA"/>
</dbReference>
<dbReference type="AlphaFoldDB" id="A0AAE1F0H6"/>
<dbReference type="Proteomes" id="UP001286313">
    <property type="component" value="Unassembled WGS sequence"/>
</dbReference>
<keyword evidence="2" id="KW-1185">Reference proteome</keyword>
<gene>
    <name evidence="1" type="ORF">Pcinc_029371</name>
</gene>
<evidence type="ECO:0000313" key="2">
    <source>
        <dbReference type="Proteomes" id="UP001286313"/>
    </source>
</evidence>